<sequence>MKRVFAGVGVVAAIMTAGAGVAVAEVPAHGVQQVAEPSTGSGDLLTGQLYHLFTQLASGSSQPCDGIQTDVCLPTPTP</sequence>
<gene>
    <name evidence="2" type="ORF">ACFP3H_00745</name>
</gene>
<proteinExistence type="predicted"/>
<accession>A0ABW1JKK6</accession>
<comment type="caution">
    <text evidence="2">The sequence shown here is derived from an EMBL/GenBank/DDBJ whole genome shotgun (WGS) entry which is preliminary data.</text>
</comment>
<name>A0ABW1JKK6_9NOCA</name>
<evidence type="ECO:0000313" key="3">
    <source>
        <dbReference type="Proteomes" id="UP001596223"/>
    </source>
</evidence>
<dbReference type="EMBL" id="JBHSQN010000001">
    <property type="protein sequence ID" value="MFC6009570.1"/>
    <property type="molecule type" value="Genomic_DNA"/>
</dbReference>
<protein>
    <recommendedName>
        <fullName evidence="4">Secreted protein</fullName>
    </recommendedName>
</protein>
<feature type="chain" id="PRO_5046911240" description="Secreted protein" evidence="1">
    <location>
        <begin position="25"/>
        <end position="78"/>
    </location>
</feature>
<evidence type="ECO:0000313" key="2">
    <source>
        <dbReference type="EMBL" id="MFC6009570.1"/>
    </source>
</evidence>
<reference evidence="3" key="1">
    <citation type="journal article" date="2019" name="Int. J. Syst. Evol. Microbiol.">
        <title>The Global Catalogue of Microorganisms (GCM) 10K type strain sequencing project: providing services to taxonomists for standard genome sequencing and annotation.</title>
        <authorList>
            <consortium name="The Broad Institute Genomics Platform"/>
            <consortium name="The Broad Institute Genome Sequencing Center for Infectious Disease"/>
            <person name="Wu L."/>
            <person name="Ma J."/>
        </authorList>
    </citation>
    <scope>NUCLEOTIDE SEQUENCE [LARGE SCALE GENOMIC DNA]</scope>
    <source>
        <strain evidence="3">CCUG 36956</strain>
    </source>
</reference>
<keyword evidence="1" id="KW-0732">Signal</keyword>
<organism evidence="2 3">
    <name type="scientific">Nocardia lasii</name>
    <dbReference type="NCBI Taxonomy" id="1616107"/>
    <lineage>
        <taxon>Bacteria</taxon>
        <taxon>Bacillati</taxon>
        <taxon>Actinomycetota</taxon>
        <taxon>Actinomycetes</taxon>
        <taxon>Mycobacteriales</taxon>
        <taxon>Nocardiaceae</taxon>
        <taxon>Nocardia</taxon>
    </lineage>
</organism>
<dbReference type="RefSeq" id="WP_378598093.1">
    <property type="nucleotide sequence ID" value="NZ_JBHSQN010000001.1"/>
</dbReference>
<keyword evidence="3" id="KW-1185">Reference proteome</keyword>
<evidence type="ECO:0000256" key="1">
    <source>
        <dbReference type="SAM" id="SignalP"/>
    </source>
</evidence>
<feature type="signal peptide" evidence="1">
    <location>
        <begin position="1"/>
        <end position="24"/>
    </location>
</feature>
<dbReference type="Proteomes" id="UP001596223">
    <property type="component" value="Unassembled WGS sequence"/>
</dbReference>
<evidence type="ECO:0008006" key="4">
    <source>
        <dbReference type="Google" id="ProtNLM"/>
    </source>
</evidence>